<evidence type="ECO:0000313" key="2">
    <source>
        <dbReference type="EMBL" id="WFR98194.1"/>
    </source>
</evidence>
<dbReference type="InterPro" id="IPR012337">
    <property type="entry name" value="RNaseH-like_sf"/>
</dbReference>
<dbReference type="RefSeq" id="WP_142832624.1">
    <property type="nucleotide sequence ID" value="NZ_CP117257.1"/>
</dbReference>
<accession>A0AAF1KBA3</accession>
<protein>
    <submittedName>
        <fullName evidence="2">IS701 family transposase</fullName>
    </submittedName>
</protein>
<dbReference type="InterPro" id="IPR039365">
    <property type="entry name" value="IS701-like"/>
</dbReference>
<feature type="domain" description="Transposase IS701-like DDE" evidence="1">
    <location>
        <begin position="34"/>
        <end position="238"/>
    </location>
</feature>
<organism evidence="2 3">
    <name type="scientific">Rhizobium tumorigenes</name>
    <dbReference type="NCBI Taxonomy" id="2041385"/>
    <lineage>
        <taxon>Bacteria</taxon>
        <taxon>Pseudomonadati</taxon>
        <taxon>Pseudomonadota</taxon>
        <taxon>Alphaproteobacteria</taxon>
        <taxon>Hyphomicrobiales</taxon>
        <taxon>Rhizobiaceae</taxon>
        <taxon>Rhizobium/Agrobacterium group</taxon>
        <taxon>Rhizobium</taxon>
    </lineage>
</organism>
<keyword evidence="2" id="KW-0614">Plasmid</keyword>
<dbReference type="EMBL" id="CP117257">
    <property type="protein sequence ID" value="WFR98194.1"/>
    <property type="molecule type" value="Genomic_DNA"/>
</dbReference>
<dbReference type="Pfam" id="PF13546">
    <property type="entry name" value="DDE_5"/>
    <property type="match status" value="1"/>
</dbReference>
<dbReference type="PANTHER" id="PTHR33627">
    <property type="entry name" value="TRANSPOSASE"/>
    <property type="match status" value="1"/>
</dbReference>
<evidence type="ECO:0000259" key="1">
    <source>
        <dbReference type="Pfam" id="PF13546"/>
    </source>
</evidence>
<keyword evidence="3" id="KW-1185">Reference proteome</keyword>
<gene>
    <name evidence="2" type="ORF">PR017_22785</name>
</gene>
<dbReference type="AlphaFoldDB" id="A0AAF1KBA3"/>
<dbReference type="KEGG" id="rtu:PR017_22785"/>
<dbReference type="InterPro" id="IPR038721">
    <property type="entry name" value="IS701-like_DDE_dom"/>
</dbReference>
<dbReference type="Proteomes" id="UP000249499">
    <property type="component" value="Plasmid pTi1078"/>
</dbReference>
<dbReference type="SUPFAM" id="SSF53098">
    <property type="entry name" value="Ribonuclease H-like"/>
    <property type="match status" value="1"/>
</dbReference>
<name>A0AAF1KBA3_9HYPH</name>
<reference evidence="2 3" key="1">
    <citation type="journal article" date="2018" name="Sci. Rep.">
        <title>Rhizobium tumorigenes sp. nov., a novel plant tumorigenic bacterium isolated from cane gall tumors on thornless blackberry.</title>
        <authorList>
            <person name="Kuzmanovi N."/>
            <person name="Smalla K."/>
            <person name="Gronow S."/>
            <person name="PuBawska J."/>
        </authorList>
    </citation>
    <scope>NUCLEOTIDE SEQUENCE [LARGE SCALE GENOMIC DNA]</scope>
    <source>
        <strain evidence="2 3">1078</strain>
    </source>
</reference>
<reference evidence="3" key="2">
    <citation type="journal article" date="2023" name="MicrobiologyOpen">
        <title>Genomics of the tumorigenes clade of the family Rhizobiaceae and description of Rhizobium rhododendri sp. nov.</title>
        <authorList>
            <person name="Kuzmanovic N."/>
            <person name="diCenzo G.C."/>
            <person name="Bunk B."/>
            <person name="Sproeer C."/>
            <person name="Fruehling A."/>
            <person name="Neumann-Schaal M."/>
            <person name="Overmann J."/>
            <person name="Smalla K."/>
        </authorList>
    </citation>
    <scope>NUCLEOTIDE SEQUENCE [LARGE SCALE GENOMIC DNA]</scope>
    <source>
        <strain evidence="3">1078</strain>
        <plasmid evidence="3">pTi1078</plasmid>
    </source>
</reference>
<dbReference type="NCBIfam" id="NF033540">
    <property type="entry name" value="transpos_IS701"/>
    <property type="match status" value="1"/>
</dbReference>
<proteinExistence type="predicted"/>
<dbReference type="PANTHER" id="PTHR33627:SF1">
    <property type="entry name" value="TRANSPOSASE"/>
    <property type="match status" value="1"/>
</dbReference>
<evidence type="ECO:0000313" key="3">
    <source>
        <dbReference type="Proteomes" id="UP000249499"/>
    </source>
</evidence>
<geneLocation type="plasmid" evidence="2 3">
    <name>pTi1078</name>
</geneLocation>
<sequence length="404" mass="44615">MIRRSWMMGASIETTLELWASSLREVKARMRGLFTQERVAASANLFLDGLLGDERRKTGWMRAEAAGDPGPWRQQAILGRGRWDADGLRDIVREYVVEHLATDDAVLVIDETGFLKQGKTSCGVSRQYTGSAGKVTNCQIGVFTAYVSDRGHAFIDRALYLPKSWTSDPARLAAAHVPEAVAFATKPALAVDMIRRALTAKVPFSWVAADAVYGVGDVEGALRRACKGYVLGVKSDHHFGAWSGKPFVAGTALEIARDLDPAAWHRLSAGDGTKGARLHDWAYCELADIDADEYSDTQTGLWTRGLLIRRNISDGDLAFFTTWCPAGTGIQTLVSVEGHRWAIEDSFETAKNELGLDHNETRSWHGWHRHVSLVMLAFAMMAVIRYRANNAAPQKRPRMPTITI</sequence>